<name>A0AAV3PM74_LITER</name>
<dbReference type="PANTHER" id="PTHR11439:SF463">
    <property type="entry name" value="REVERSE TRANSCRIPTASE TY1_COPIA-TYPE DOMAIN-CONTAINING PROTEIN"/>
    <property type="match status" value="1"/>
</dbReference>
<reference evidence="1 2" key="1">
    <citation type="submission" date="2024-01" db="EMBL/GenBank/DDBJ databases">
        <title>The complete chloroplast genome sequence of Lithospermum erythrorhizon: insights into the phylogenetic relationship among Boraginaceae species and the maternal lineages of purple gromwells.</title>
        <authorList>
            <person name="Okada T."/>
            <person name="Watanabe K."/>
        </authorList>
    </citation>
    <scope>NUCLEOTIDE SEQUENCE [LARGE SCALE GENOMIC DNA]</scope>
</reference>
<dbReference type="PANTHER" id="PTHR11439">
    <property type="entry name" value="GAG-POL-RELATED RETROTRANSPOSON"/>
    <property type="match status" value="1"/>
</dbReference>
<proteinExistence type="predicted"/>
<evidence type="ECO:0000313" key="2">
    <source>
        <dbReference type="Proteomes" id="UP001454036"/>
    </source>
</evidence>
<sequence>MEQPPGFVAQGELRMRAPGSGLLYKNYKHTEIQGYTDADWAGSFDKRSTSGYCVFVGGNLVSWKSKKFEDQLADLFTKCLGGNQVLILCNKLGSYDMSAPI</sequence>
<protein>
    <recommendedName>
        <fullName evidence="3">Mitochondrial protein</fullName>
    </recommendedName>
</protein>
<evidence type="ECO:0008006" key="3">
    <source>
        <dbReference type="Google" id="ProtNLM"/>
    </source>
</evidence>
<evidence type="ECO:0000313" key="1">
    <source>
        <dbReference type="EMBL" id="GAA0152218.1"/>
    </source>
</evidence>
<dbReference type="Proteomes" id="UP001454036">
    <property type="component" value="Unassembled WGS sequence"/>
</dbReference>
<dbReference type="CDD" id="cd09272">
    <property type="entry name" value="RNase_HI_RT_Ty1"/>
    <property type="match status" value="1"/>
</dbReference>
<dbReference type="EMBL" id="BAABME010018007">
    <property type="protein sequence ID" value="GAA0152218.1"/>
    <property type="molecule type" value="Genomic_DNA"/>
</dbReference>
<comment type="caution">
    <text evidence="1">The sequence shown here is derived from an EMBL/GenBank/DDBJ whole genome shotgun (WGS) entry which is preliminary data.</text>
</comment>
<accession>A0AAV3PM74</accession>
<gene>
    <name evidence="1" type="ORF">LIER_37447</name>
</gene>
<keyword evidence="2" id="KW-1185">Reference proteome</keyword>
<dbReference type="AlphaFoldDB" id="A0AAV3PM74"/>
<organism evidence="1 2">
    <name type="scientific">Lithospermum erythrorhizon</name>
    <name type="common">Purple gromwell</name>
    <name type="synonym">Lithospermum officinale var. erythrorhizon</name>
    <dbReference type="NCBI Taxonomy" id="34254"/>
    <lineage>
        <taxon>Eukaryota</taxon>
        <taxon>Viridiplantae</taxon>
        <taxon>Streptophyta</taxon>
        <taxon>Embryophyta</taxon>
        <taxon>Tracheophyta</taxon>
        <taxon>Spermatophyta</taxon>
        <taxon>Magnoliopsida</taxon>
        <taxon>eudicotyledons</taxon>
        <taxon>Gunneridae</taxon>
        <taxon>Pentapetalae</taxon>
        <taxon>asterids</taxon>
        <taxon>lamiids</taxon>
        <taxon>Boraginales</taxon>
        <taxon>Boraginaceae</taxon>
        <taxon>Boraginoideae</taxon>
        <taxon>Lithospermeae</taxon>
        <taxon>Lithospermum</taxon>
    </lineage>
</organism>